<dbReference type="InterPro" id="IPR032710">
    <property type="entry name" value="NTF2-like_dom_sf"/>
</dbReference>
<dbReference type="Gene3D" id="3.40.50.1780">
    <property type="match status" value="1"/>
</dbReference>
<evidence type="ECO:0000256" key="3">
    <source>
        <dbReference type="ARBA" id="ARBA00022723"/>
    </source>
</evidence>
<dbReference type="PROSITE" id="PS00198">
    <property type="entry name" value="4FE4S_FER_1"/>
    <property type="match status" value="1"/>
</dbReference>
<evidence type="ECO:0000256" key="4">
    <source>
        <dbReference type="ARBA" id="ARBA00023004"/>
    </source>
</evidence>
<keyword evidence="4" id="KW-0408">Iron</keyword>
<dbReference type="Pfam" id="PF02256">
    <property type="entry name" value="Fe_hyd_SSU"/>
    <property type="match status" value="1"/>
</dbReference>
<dbReference type="SMART" id="SM00902">
    <property type="entry name" value="Fe_hyd_SSU"/>
    <property type="match status" value="1"/>
</dbReference>
<dbReference type="Pfam" id="PF10588">
    <property type="entry name" value="NADH-G_4Fe-4S_3"/>
    <property type="match status" value="1"/>
</dbReference>
<dbReference type="Proteomes" id="UP001606134">
    <property type="component" value="Unassembled WGS sequence"/>
</dbReference>
<proteinExistence type="inferred from homology"/>
<dbReference type="InterPro" id="IPR004108">
    <property type="entry name" value="Fe_hydrogenase_lsu_C"/>
</dbReference>
<evidence type="ECO:0000256" key="1">
    <source>
        <dbReference type="ARBA" id="ARBA00005404"/>
    </source>
</evidence>
<dbReference type="NCBIfam" id="TIGR02512">
    <property type="entry name" value="FeFe_hydrog_A"/>
    <property type="match status" value="1"/>
</dbReference>
<keyword evidence="5" id="KW-0411">Iron-sulfur</keyword>
<evidence type="ECO:0000313" key="9">
    <source>
        <dbReference type="EMBL" id="MFG6489191.1"/>
    </source>
</evidence>
<comment type="similarity">
    <text evidence="1">Belongs to the complex I 75 kDa subunit family.</text>
</comment>
<keyword evidence="2" id="KW-0004">4Fe-4S</keyword>
<evidence type="ECO:0000259" key="6">
    <source>
        <dbReference type="PROSITE" id="PS51085"/>
    </source>
</evidence>
<dbReference type="RefSeq" id="WP_394415474.1">
    <property type="nucleotide sequence ID" value="NZ_JBIGIC010000011.1"/>
</dbReference>
<feature type="domain" description="2Fe-2S ferredoxin-type" evidence="6">
    <location>
        <begin position="1"/>
        <end position="78"/>
    </location>
</feature>
<dbReference type="InterPro" id="IPR017900">
    <property type="entry name" value="4Fe4S_Fe_S_CS"/>
</dbReference>
<dbReference type="CDD" id="cd00207">
    <property type="entry name" value="fer2"/>
    <property type="match status" value="1"/>
</dbReference>
<feature type="domain" description="4Fe-4S ferredoxin-type" evidence="7">
    <location>
        <begin position="143"/>
        <end position="162"/>
    </location>
</feature>
<gene>
    <name evidence="9" type="ORF">ACG04R_21075</name>
</gene>
<protein>
    <submittedName>
        <fullName evidence="9">[FeFe] hydrogenase, group A</fullName>
    </submittedName>
</protein>
<dbReference type="SUPFAM" id="SSF54292">
    <property type="entry name" value="2Fe-2S ferredoxin-like"/>
    <property type="match status" value="1"/>
</dbReference>
<dbReference type="PANTHER" id="PTHR11615">
    <property type="entry name" value="NITRATE, FORMATE, IRON DEHYDROGENASE"/>
    <property type="match status" value="1"/>
</dbReference>
<dbReference type="Pfam" id="PF02906">
    <property type="entry name" value="Fe_hyd_lg_C"/>
    <property type="match status" value="1"/>
</dbReference>
<dbReference type="InterPro" id="IPR017896">
    <property type="entry name" value="4Fe4S_Fe-S-bd"/>
</dbReference>
<feature type="domain" description="4Fe-4S His(Cys)3-ligated-type" evidence="8">
    <location>
        <begin position="78"/>
        <end position="117"/>
    </location>
</feature>
<dbReference type="Gene3D" id="3.10.20.740">
    <property type="match status" value="1"/>
</dbReference>
<dbReference type="InterPro" id="IPR036991">
    <property type="entry name" value="Fe_hydrogenase_ssu_sf"/>
</dbReference>
<evidence type="ECO:0000259" key="8">
    <source>
        <dbReference type="PROSITE" id="PS51839"/>
    </source>
</evidence>
<evidence type="ECO:0000256" key="5">
    <source>
        <dbReference type="ARBA" id="ARBA00023014"/>
    </source>
</evidence>
<feature type="domain" description="4Fe-4S ferredoxin-type" evidence="7">
    <location>
        <begin position="187"/>
        <end position="216"/>
    </location>
</feature>
<sequence>MIQLKVNGLQVEVDDGATLLTAARKAGVHVPTLCHHPRLPPLAVCRMCVVEVEGTQRLQPSCATAAKQGDIVETESGVVRTFRQANAEWLLARHPDSCMHCEVNGACRLQSLVHEHQWESRWPHVPAVLPGPGAHLVTDHTSPSIWRDLSKCIECGLCAQVCGSPGQEQHVIGFAGRAGDRAPVTVFDQPLAETRCISCGQCTLVCPVGALVEAPAWHAALEVLDSRQHMAVAMVAPATRIAIGEEFGFKPGTISTGRLINALRALGFKQVFDVNFGADVTIMEESAELLGRLMDGRQLPLLTSCCPAWVNWVEINRPDLLVHLSDTRSPQQILGSLTKRGPFARTLAATAGRPTQAFVVGIMPCTAKKDEALRPGMSGDVDLVLTTRELARMIRARDIAFGALDDDGRFDDPLGESTGAGQIFGASGGVMEALVRTASFIVRGDRTLPLEWHQLRGVDEGIKTTDVPGMGRVAVCNGIAVAQRLLQTEGWRTEYVAIEVMACPGGCLGGGGEPKSQDRDILTKRAQAIYTLDGAAPRRRSHENLSVQALYAEAIGEANGVAAQALLHTAYAPRGSARSLLMRFLDAVDRRDAHTAASLIHPDGDWITGADLGEAHGPIEVAQLIGKLPPRDEGEAIARHRMAVAASLDDLTVITPAGECCRFELELETAPGTGSPPLIKRLVRKRL</sequence>
<dbReference type="EMBL" id="JBIGIC010000011">
    <property type="protein sequence ID" value="MFG6489191.1"/>
    <property type="molecule type" value="Genomic_DNA"/>
</dbReference>
<comment type="caution">
    <text evidence="9">The sequence shown here is derived from an EMBL/GenBank/DDBJ whole genome shotgun (WGS) entry which is preliminary data.</text>
</comment>
<reference evidence="9 10" key="1">
    <citation type="submission" date="2024-08" db="EMBL/GenBank/DDBJ databases">
        <authorList>
            <person name="Lu H."/>
        </authorList>
    </citation>
    <scope>NUCLEOTIDE SEQUENCE [LARGE SCALE GENOMIC DNA]</scope>
    <source>
        <strain evidence="9 10">BYS78W</strain>
    </source>
</reference>
<dbReference type="SUPFAM" id="SSF53920">
    <property type="entry name" value="Fe-only hydrogenase"/>
    <property type="match status" value="1"/>
</dbReference>
<organism evidence="9 10">
    <name type="scientific">Pelomonas candidula</name>
    <dbReference type="NCBI Taxonomy" id="3299025"/>
    <lineage>
        <taxon>Bacteria</taxon>
        <taxon>Pseudomonadati</taxon>
        <taxon>Pseudomonadota</taxon>
        <taxon>Betaproteobacteria</taxon>
        <taxon>Burkholderiales</taxon>
        <taxon>Sphaerotilaceae</taxon>
        <taxon>Roseateles</taxon>
    </lineage>
</organism>
<dbReference type="Pfam" id="PF13510">
    <property type="entry name" value="Fer2_4"/>
    <property type="match status" value="1"/>
</dbReference>
<dbReference type="Gene3D" id="3.40.950.10">
    <property type="entry name" value="Fe-only Hydrogenase (Larger Subunit), Chain L, domain 3"/>
    <property type="match status" value="1"/>
</dbReference>
<dbReference type="SUPFAM" id="SSF54427">
    <property type="entry name" value="NTF2-like"/>
    <property type="match status" value="1"/>
</dbReference>
<dbReference type="SUPFAM" id="SSF46548">
    <property type="entry name" value="alpha-helical ferredoxin"/>
    <property type="match status" value="1"/>
</dbReference>
<keyword evidence="10" id="KW-1185">Reference proteome</keyword>
<dbReference type="Gene3D" id="4.10.260.20">
    <property type="entry name" value="Iron hydrogenase, small subunit"/>
    <property type="match status" value="1"/>
</dbReference>
<dbReference type="PROSITE" id="PS51839">
    <property type="entry name" value="4FE4S_HC3"/>
    <property type="match status" value="1"/>
</dbReference>
<dbReference type="InterPro" id="IPR001041">
    <property type="entry name" value="2Fe-2S_ferredoxin-type"/>
</dbReference>
<evidence type="ECO:0000313" key="10">
    <source>
        <dbReference type="Proteomes" id="UP001606134"/>
    </source>
</evidence>
<dbReference type="Pfam" id="PF12838">
    <property type="entry name" value="Fer4_7"/>
    <property type="match status" value="1"/>
</dbReference>
<evidence type="ECO:0000256" key="2">
    <source>
        <dbReference type="ARBA" id="ARBA00022485"/>
    </source>
</evidence>
<name>A0ABW7HH25_9BURK</name>
<dbReference type="InterPro" id="IPR036010">
    <property type="entry name" value="2Fe-2S_ferredoxin-like_sf"/>
</dbReference>
<dbReference type="InterPro" id="IPR003149">
    <property type="entry name" value="Fe_hydrogenase_ssu"/>
</dbReference>
<dbReference type="PROSITE" id="PS51085">
    <property type="entry name" value="2FE2S_FER_2"/>
    <property type="match status" value="1"/>
</dbReference>
<dbReference type="InterPro" id="IPR050340">
    <property type="entry name" value="Cytosolic_Fe-S_CAF"/>
</dbReference>
<evidence type="ECO:0000259" key="7">
    <source>
        <dbReference type="PROSITE" id="PS51379"/>
    </source>
</evidence>
<dbReference type="InterPro" id="IPR009016">
    <property type="entry name" value="Fe_hydrogenase"/>
</dbReference>
<dbReference type="InterPro" id="IPR019574">
    <property type="entry name" value="NADH_UbQ_OxRdtase_Gsu_4Fe4S-bd"/>
</dbReference>
<accession>A0ABW7HH25</accession>
<dbReference type="PROSITE" id="PS51379">
    <property type="entry name" value="4FE4S_FER_2"/>
    <property type="match status" value="2"/>
</dbReference>
<dbReference type="SMART" id="SM00929">
    <property type="entry name" value="NADH-G_4Fe-4S_3"/>
    <property type="match status" value="1"/>
</dbReference>
<keyword evidence="3" id="KW-0479">Metal-binding</keyword>
<dbReference type="Gene3D" id="3.30.70.20">
    <property type="match status" value="1"/>
</dbReference>
<dbReference type="InterPro" id="IPR013352">
    <property type="entry name" value="Fe_hydrogenase_subset"/>
</dbReference>